<gene>
    <name evidence="12" type="primary">dnaG</name>
    <name evidence="16" type="ORF">COV06_00285</name>
</gene>
<keyword evidence="10 12" id="KW-0238">DNA-binding</keyword>
<dbReference type="GO" id="GO:0003899">
    <property type="term" value="F:DNA-directed RNA polymerase activity"/>
    <property type="evidence" value="ECO:0007669"/>
    <property type="project" value="UniProtKB-UniRule"/>
</dbReference>
<dbReference type="CDD" id="cd03364">
    <property type="entry name" value="TOPRIM_DnaG_primases"/>
    <property type="match status" value="1"/>
</dbReference>
<keyword evidence="3 12" id="KW-0808">Transferase</keyword>
<dbReference type="Pfam" id="PF08275">
    <property type="entry name" value="DNAG_N"/>
    <property type="match status" value="1"/>
</dbReference>
<dbReference type="InterPro" id="IPR036977">
    <property type="entry name" value="DNA_primase_Znf_CHC2"/>
</dbReference>
<dbReference type="GO" id="GO:0008270">
    <property type="term" value="F:zinc ion binding"/>
    <property type="evidence" value="ECO:0007669"/>
    <property type="project" value="UniProtKB-UniRule"/>
</dbReference>
<comment type="caution">
    <text evidence="16">The sequence shown here is derived from an EMBL/GenBank/DDBJ whole genome shotgun (WGS) entry which is preliminary data.</text>
</comment>
<evidence type="ECO:0000256" key="8">
    <source>
        <dbReference type="ARBA" id="ARBA00022833"/>
    </source>
</evidence>
<keyword evidence="5 12" id="KW-0235">DNA replication</keyword>
<dbReference type="SUPFAM" id="SSF57783">
    <property type="entry name" value="Zinc beta-ribbon"/>
    <property type="match status" value="1"/>
</dbReference>
<keyword evidence="8 12" id="KW-0862">Zinc</keyword>
<dbReference type="GO" id="GO:0000428">
    <property type="term" value="C:DNA-directed RNA polymerase complex"/>
    <property type="evidence" value="ECO:0007669"/>
    <property type="project" value="UniProtKB-KW"/>
</dbReference>
<feature type="domain" description="Toprim" evidence="15">
    <location>
        <begin position="252"/>
        <end position="333"/>
    </location>
</feature>
<dbReference type="AlphaFoldDB" id="A0A2H0RMQ0"/>
<dbReference type="Gene3D" id="3.40.1360.10">
    <property type="match status" value="1"/>
</dbReference>
<dbReference type="EMBL" id="PCYM01000001">
    <property type="protein sequence ID" value="PIR47829.1"/>
    <property type="molecule type" value="Genomic_DNA"/>
</dbReference>
<comment type="cofactor">
    <cofactor evidence="12 13 14">
        <name>Zn(2+)</name>
        <dbReference type="ChEBI" id="CHEBI:29105"/>
    </cofactor>
    <text evidence="12 13 14">Binds 1 zinc ion per monomer.</text>
</comment>
<dbReference type="Gene3D" id="3.90.980.10">
    <property type="entry name" value="DNA primase, catalytic core, N-terminal domain"/>
    <property type="match status" value="1"/>
</dbReference>
<dbReference type="Proteomes" id="UP000230084">
    <property type="component" value="Unassembled WGS sequence"/>
</dbReference>
<keyword evidence="9" id="KW-0460">Magnesium</keyword>
<evidence type="ECO:0000256" key="1">
    <source>
        <dbReference type="ARBA" id="ARBA00022478"/>
    </source>
</evidence>
<keyword evidence="7 12" id="KW-0863">Zinc-finger</keyword>
<dbReference type="Pfam" id="PF01807">
    <property type="entry name" value="Zn_ribbon_DnaG"/>
    <property type="match status" value="1"/>
</dbReference>
<keyword evidence="1 12" id="KW-0240">DNA-directed RNA polymerase</keyword>
<dbReference type="Gene3D" id="3.90.580.10">
    <property type="entry name" value="Zinc finger, CHC2-type domain"/>
    <property type="match status" value="1"/>
</dbReference>
<dbReference type="HAMAP" id="MF_00974">
    <property type="entry name" value="DNA_primase_DnaG"/>
    <property type="match status" value="1"/>
</dbReference>
<comment type="catalytic activity">
    <reaction evidence="12">
        <text>ssDNA + n NTP = ssDNA/pppN(pN)n-1 hybrid + (n-1) diphosphate.</text>
        <dbReference type="EC" id="2.7.7.101"/>
    </reaction>
</comment>
<sequence length="611" mass="67810">MEPKEEIRERLDVVDVVGEYLTLKGAGQGSFKACCPFHGEKTPSFYVNRQKQIWHCFGCDKGGDSFAFIMEMEGVEFPEALRILAQKAGVELPVYERKDADKTTRLQSINLFAQRVFQKYLTSESGEETRAYLQNRGINTGLVEKFGLGYAPKSWDALVSLAGQKDIGVDELIDAGVALRSKGGTGNVIDRFRNRLMIPLRDHHGNTVGFTGRVLDLADSPKYMNSPQTPIYDKSALMFGLDVAKTAIKVERAVVIVEGNLDVVASHKAGVENVVASSGTALTERHIGLLKRYTTTLIFSFDADAAGFEAARRGMRLASSLGCDVRVAMIPEGMGKDPDDLVQKDPAQWQQVVQNHIDKMQFLFQRLVANIDLHSVQAKKDAGKAFLPEIAAIADRIEREHWMKRFAETVDVPLATVREMVASQSQKKVETGAVRTISIPVSKPASRHREQAYPVIEGVAATSISDKTMELLFSLALADRESLKQLVEGLSEDTLSLSPYKALYVQLVLVYTTGNLSPEKSLFEVIRARLATQEPDLIPFVDRIALAYDHYVGTESSSQSDMATLQDLISQVKDRSKREQRASVLAELKRAEHAQDPAQIQELTRRYQSLL</sequence>
<evidence type="ECO:0000256" key="11">
    <source>
        <dbReference type="ARBA" id="ARBA00023163"/>
    </source>
</evidence>
<dbReference type="GO" id="GO:0006269">
    <property type="term" value="P:DNA replication, synthesis of primer"/>
    <property type="evidence" value="ECO:0007669"/>
    <property type="project" value="UniProtKB-UniRule"/>
</dbReference>
<dbReference type="GO" id="GO:1990077">
    <property type="term" value="C:primosome complex"/>
    <property type="evidence" value="ECO:0007669"/>
    <property type="project" value="UniProtKB-KW"/>
</dbReference>
<dbReference type="Gene3D" id="1.10.860.10">
    <property type="entry name" value="DNAb Helicase, Chain A"/>
    <property type="match status" value="1"/>
</dbReference>
<comment type="function">
    <text evidence="12 13">RNA polymerase that catalyzes the synthesis of short RNA molecules used as primers for DNA polymerase during DNA replication.</text>
</comment>
<keyword evidence="6 12" id="KW-0479">Metal-binding</keyword>
<dbReference type="InterPro" id="IPR006171">
    <property type="entry name" value="TOPRIM_dom"/>
</dbReference>
<evidence type="ECO:0000313" key="16">
    <source>
        <dbReference type="EMBL" id="PIR47829.1"/>
    </source>
</evidence>
<evidence type="ECO:0000256" key="2">
    <source>
        <dbReference type="ARBA" id="ARBA00022515"/>
    </source>
</evidence>
<evidence type="ECO:0000256" key="4">
    <source>
        <dbReference type="ARBA" id="ARBA00022695"/>
    </source>
</evidence>
<evidence type="ECO:0000256" key="9">
    <source>
        <dbReference type="ARBA" id="ARBA00022842"/>
    </source>
</evidence>
<evidence type="ECO:0000256" key="5">
    <source>
        <dbReference type="ARBA" id="ARBA00022705"/>
    </source>
</evidence>
<keyword evidence="2 12" id="KW-0639">Primosome</keyword>
<proteinExistence type="inferred from homology"/>
<dbReference type="PANTHER" id="PTHR30313">
    <property type="entry name" value="DNA PRIMASE"/>
    <property type="match status" value="1"/>
</dbReference>
<dbReference type="PROSITE" id="PS50880">
    <property type="entry name" value="TOPRIM"/>
    <property type="match status" value="1"/>
</dbReference>
<dbReference type="InterPro" id="IPR050219">
    <property type="entry name" value="DnaG_primase"/>
</dbReference>
<dbReference type="Pfam" id="PF10410">
    <property type="entry name" value="DnaB_bind"/>
    <property type="match status" value="1"/>
</dbReference>
<dbReference type="InterPro" id="IPR006295">
    <property type="entry name" value="DNA_primase_DnaG"/>
</dbReference>
<dbReference type="SUPFAM" id="SSF56731">
    <property type="entry name" value="DNA primase core"/>
    <property type="match status" value="1"/>
</dbReference>
<name>A0A2H0RMQ0_9BACT</name>
<dbReference type="GO" id="GO:0005737">
    <property type="term" value="C:cytoplasm"/>
    <property type="evidence" value="ECO:0007669"/>
    <property type="project" value="TreeGrafter"/>
</dbReference>
<keyword evidence="4 12" id="KW-0548">Nucleotidyltransferase</keyword>
<dbReference type="InterPro" id="IPR030846">
    <property type="entry name" value="DnaG_bac"/>
</dbReference>
<dbReference type="Pfam" id="PF13155">
    <property type="entry name" value="Toprim_2"/>
    <property type="match status" value="1"/>
</dbReference>
<comment type="subunit">
    <text evidence="12">Monomer. Interacts with DnaB.</text>
</comment>
<dbReference type="PIRSF" id="PIRSF002811">
    <property type="entry name" value="DnaG"/>
    <property type="match status" value="1"/>
</dbReference>
<dbReference type="PANTHER" id="PTHR30313:SF2">
    <property type="entry name" value="DNA PRIMASE"/>
    <property type="match status" value="1"/>
</dbReference>
<comment type="domain">
    <text evidence="12">Contains an N-terminal zinc-binding domain, a central core domain that contains the primase activity, and a C-terminal DnaB-binding domain.</text>
</comment>
<keyword evidence="11 12" id="KW-0804">Transcription</keyword>
<dbReference type="InterPro" id="IPR013264">
    <property type="entry name" value="DNAG_N"/>
</dbReference>
<evidence type="ECO:0000256" key="7">
    <source>
        <dbReference type="ARBA" id="ARBA00022771"/>
    </source>
</evidence>
<feature type="zinc finger region" description="CHC2-type" evidence="12 14">
    <location>
        <begin position="35"/>
        <end position="59"/>
    </location>
</feature>
<dbReference type="InterPro" id="IPR002694">
    <property type="entry name" value="Znf_CHC2"/>
</dbReference>
<evidence type="ECO:0000256" key="10">
    <source>
        <dbReference type="ARBA" id="ARBA00023125"/>
    </source>
</evidence>
<protein>
    <recommendedName>
        <fullName evidence="12 13">DNA primase</fullName>
        <ecNumber evidence="12">2.7.7.101</ecNumber>
    </recommendedName>
</protein>
<dbReference type="InterPro" id="IPR034151">
    <property type="entry name" value="TOPRIM_DnaG_bac"/>
</dbReference>
<dbReference type="EC" id="2.7.7.101" evidence="12"/>
<comment type="similarity">
    <text evidence="12 13">Belongs to the DnaG primase family.</text>
</comment>
<dbReference type="SMART" id="SM00493">
    <property type="entry name" value="TOPRIM"/>
    <property type="match status" value="1"/>
</dbReference>
<evidence type="ECO:0000256" key="12">
    <source>
        <dbReference type="HAMAP-Rule" id="MF_00974"/>
    </source>
</evidence>
<evidence type="ECO:0000259" key="15">
    <source>
        <dbReference type="PROSITE" id="PS50880"/>
    </source>
</evidence>
<evidence type="ECO:0000256" key="13">
    <source>
        <dbReference type="PIRNR" id="PIRNR002811"/>
    </source>
</evidence>
<dbReference type="FunFam" id="3.90.580.10:FF:000001">
    <property type="entry name" value="DNA primase"/>
    <property type="match status" value="1"/>
</dbReference>
<evidence type="ECO:0000256" key="6">
    <source>
        <dbReference type="ARBA" id="ARBA00022723"/>
    </source>
</evidence>
<evidence type="ECO:0000256" key="14">
    <source>
        <dbReference type="PIRSR" id="PIRSR002811-1"/>
    </source>
</evidence>
<evidence type="ECO:0000256" key="3">
    <source>
        <dbReference type="ARBA" id="ARBA00022679"/>
    </source>
</evidence>
<evidence type="ECO:0000313" key="17">
    <source>
        <dbReference type="Proteomes" id="UP000230084"/>
    </source>
</evidence>
<dbReference type="InterPro" id="IPR037068">
    <property type="entry name" value="DNA_primase_core_N_sf"/>
</dbReference>
<dbReference type="InterPro" id="IPR019475">
    <property type="entry name" value="DNA_primase_DnaB-bd"/>
</dbReference>
<reference evidence="16 17" key="1">
    <citation type="submission" date="2017-09" db="EMBL/GenBank/DDBJ databases">
        <title>Depth-based differentiation of microbial function through sediment-hosted aquifers and enrichment of novel symbionts in the deep terrestrial subsurface.</title>
        <authorList>
            <person name="Probst A.J."/>
            <person name="Ladd B."/>
            <person name="Jarett J.K."/>
            <person name="Geller-Mcgrath D.E."/>
            <person name="Sieber C.M."/>
            <person name="Emerson J.B."/>
            <person name="Anantharaman K."/>
            <person name="Thomas B.C."/>
            <person name="Malmstrom R."/>
            <person name="Stieglmeier M."/>
            <person name="Klingl A."/>
            <person name="Woyke T."/>
            <person name="Ryan C.M."/>
            <person name="Banfield J.F."/>
        </authorList>
    </citation>
    <scope>NUCLEOTIDE SEQUENCE [LARGE SCALE GENOMIC DNA]</scope>
    <source>
        <strain evidence="16">CG10_big_fil_rev_8_21_14_0_10_50_16</strain>
    </source>
</reference>
<accession>A0A2H0RMQ0</accession>
<organism evidence="16 17">
    <name type="scientific">Candidatus Uhrbacteria bacterium CG10_big_fil_rev_8_21_14_0_10_50_16</name>
    <dbReference type="NCBI Taxonomy" id="1975039"/>
    <lineage>
        <taxon>Bacteria</taxon>
        <taxon>Candidatus Uhriibacteriota</taxon>
    </lineage>
</organism>
<dbReference type="SMART" id="SM00400">
    <property type="entry name" value="ZnF_CHCC"/>
    <property type="match status" value="1"/>
</dbReference>
<dbReference type="NCBIfam" id="TIGR01391">
    <property type="entry name" value="dnaG"/>
    <property type="match status" value="1"/>
</dbReference>
<dbReference type="InterPro" id="IPR016136">
    <property type="entry name" value="DNA_helicase_N/primase_C"/>
</dbReference>
<dbReference type="GO" id="GO:0003677">
    <property type="term" value="F:DNA binding"/>
    <property type="evidence" value="ECO:0007669"/>
    <property type="project" value="UniProtKB-KW"/>
</dbReference>